<name>A0AA40EA53_9PEZI</name>
<sequence length="84" mass="9566">MRWLLTLIVSQAFIKWIKTWIGNELFDRIPKEEKMLTSPLLVTFLGAITSFTGEDEIRTPLPAECGVIDDFALDIKQRVLTISA</sequence>
<evidence type="ECO:0000313" key="3">
    <source>
        <dbReference type="Proteomes" id="UP001172101"/>
    </source>
</evidence>
<protein>
    <submittedName>
        <fullName evidence="2">Uncharacterized protein</fullName>
    </submittedName>
</protein>
<keyword evidence="3" id="KW-1185">Reference proteome</keyword>
<accession>A0AA40EA53</accession>
<gene>
    <name evidence="2" type="ORF">B0T26DRAFT_152079</name>
</gene>
<evidence type="ECO:0000256" key="1">
    <source>
        <dbReference type="SAM" id="SignalP"/>
    </source>
</evidence>
<feature type="signal peptide" evidence="1">
    <location>
        <begin position="1"/>
        <end position="19"/>
    </location>
</feature>
<keyword evidence="1" id="KW-0732">Signal</keyword>
<proteinExistence type="predicted"/>
<dbReference type="Proteomes" id="UP001172101">
    <property type="component" value="Unassembled WGS sequence"/>
</dbReference>
<feature type="chain" id="PRO_5041223611" evidence="1">
    <location>
        <begin position="20"/>
        <end position="84"/>
    </location>
</feature>
<reference evidence="2" key="1">
    <citation type="submission" date="2023-06" db="EMBL/GenBank/DDBJ databases">
        <title>Genome-scale phylogeny and comparative genomics of the fungal order Sordariales.</title>
        <authorList>
            <consortium name="Lawrence Berkeley National Laboratory"/>
            <person name="Hensen N."/>
            <person name="Bonometti L."/>
            <person name="Westerberg I."/>
            <person name="Brannstrom I.O."/>
            <person name="Guillou S."/>
            <person name="Cros-Aarteil S."/>
            <person name="Calhoun S."/>
            <person name="Haridas S."/>
            <person name="Kuo A."/>
            <person name="Mondo S."/>
            <person name="Pangilinan J."/>
            <person name="Riley R."/>
            <person name="LaButti K."/>
            <person name="Andreopoulos B."/>
            <person name="Lipzen A."/>
            <person name="Chen C."/>
            <person name="Yanf M."/>
            <person name="Daum C."/>
            <person name="Ng V."/>
            <person name="Clum A."/>
            <person name="Steindorff A."/>
            <person name="Ohm R."/>
            <person name="Martin F."/>
            <person name="Silar P."/>
            <person name="Natvig D."/>
            <person name="Lalanne C."/>
            <person name="Gautier V."/>
            <person name="Ament-velasquez S.L."/>
            <person name="Kruys A."/>
            <person name="Hutchinson M.I."/>
            <person name="Powell A.J."/>
            <person name="Barry K."/>
            <person name="Miller A.N."/>
            <person name="Grigoriev I.V."/>
            <person name="Debuchy R."/>
            <person name="Gladieux P."/>
            <person name="Thoren M.H."/>
            <person name="Johannesson H."/>
        </authorList>
    </citation>
    <scope>NUCLEOTIDE SEQUENCE</scope>
    <source>
        <strain evidence="2">SMH2392-1A</strain>
    </source>
</reference>
<evidence type="ECO:0000313" key="2">
    <source>
        <dbReference type="EMBL" id="KAK0727968.1"/>
    </source>
</evidence>
<organism evidence="2 3">
    <name type="scientific">Lasiosphaeria miniovina</name>
    <dbReference type="NCBI Taxonomy" id="1954250"/>
    <lineage>
        <taxon>Eukaryota</taxon>
        <taxon>Fungi</taxon>
        <taxon>Dikarya</taxon>
        <taxon>Ascomycota</taxon>
        <taxon>Pezizomycotina</taxon>
        <taxon>Sordariomycetes</taxon>
        <taxon>Sordariomycetidae</taxon>
        <taxon>Sordariales</taxon>
        <taxon>Lasiosphaeriaceae</taxon>
        <taxon>Lasiosphaeria</taxon>
    </lineage>
</organism>
<dbReference type="GeneID" id="85316737"/>
<dbReference type="EMBL" id="JAUIRO010000002">
    <property type="protein sequence ID" value="KAK0727968.1"/>
    <property type="molecule type" value="Genomic_DNA"/>
</dbReference>
<dbReference type="AlphaFoldDB" id="A0AA40EA53"/>
<dbReference type="RefSeq" id="XP_060300823.1">
    <property type="nucleotide sequence ID" value="XM_060433466.1"/>
</dbReference>
<comment type="caution">
    <text evidence="2">The sequence shown here is derived from an EMBL/GenBank/DDBJ whole genome shotgun (WGS) entry which is preliminary data.</text>
</comment>